<organism evidence="1 2">
    <name type="scientific">Croceicoccus marinus</name>
    <dbReference type="NCBI Taxonomy" id="450378"/>
    <lineage>
        <taxon>Bacteria</taxon>
        <taxon>Pseudomonadati</taxon>
        <taxon>Pseudomonadota</taxon>
        <taxon>Alphaproteobacteria</taxon>
        <taxon>Sphingomonadales</taxon>
        <taxon>Erythrobacteraceae</taxon>
        <taxon>Croceicoccus</taxon>
    </lineage>
</organism>
<dbReference type="AlphaFoldDB" id="A0A1Z1FCZ8"/>
<dbReference type="STRING" id="450378.GCA_001661675_02325"/>
<name>A0A1Z1FCZ8_9SPHN</name>
<evidence type="ECO:0000313" key="1">
    <source>
        <dbReference type="EMBL" id="ARU16701.1"/>
    </source>
</evidence>
<gene>
    <name evidence="1" type="ORF">A9D14_11570</name>
</gene>
<protein>
    <submittedName>
        <fullName evidence="1">Uncharacterized protein</fullName>
    </submittedName>
</protein>
<reference evidence="1 2" key="1">
    <citation type="submission" date="2017-01" db="EMBL/GenBank/DDBJ databases">
        <title>Complete genome sequence of esterase-producing bacterium Croceicoccus marinus E4A9.</title>
        <authorList>
            <person name="Wu Y.-H."/>
            <person name="Cheng H."/>
            <person name="Xu L."/>
            <person name="Huo Y.-Y."/>
            <person name="Wang C.-S."/>
            <person name="Xu X.-W."/>
        </authorList>
    </citation>
    <scope>NUCLEOTIDE SEQUENCE [LARGE SCALE GENOMIC DNA]</scope>
    <source>
        <strain evidence="1 2">E4A9</strain>
    </source>
</reference>
<dbReference type="EMBL" id="CP019602">
    <property type="protein sequence ID" value="ARU16701.1"/>
    <property type="molecule type" value="Genomic_DNA"/>
</dbReference>
<dbReference type="Proteomes" id="UP000195807">
    <property type="component" value="Chromosome"/>
</dbReference>
<accession>A0A1Z1FCZ8</accession>
<dbReference type="KEGG" id="cman:A9D14_11570"/>
<proteinExistence type="predicted"/>
<sequence length="67" mass="7983">MVGRDGWLFLCQDTNDVMAQVTGRYPLPGDFQDRWRRLFEYRASRMAELTDRYFFGIIPNKACVYPQ</sequence>
<evidence type="ECO:0000313" key="2">
    <source>
        <dbReference type="Proteomes" id="UP000195807"/>
    </source>
</evidence>
<keyword evidence="2" id="KW-1185">Reference proteome</keyword>